<keyword evidence="2" id="KW-1185">Reference proteome</keyword>
<protein>
    <recommendedName>
        <fullName evidence="3">ATP-binding protein</fullName>
    </recommendedName>
</protein>
<dbReference type="InterPro" id="IPR027417">
    <property type="entry name" value="P-loop_NTPase"/>
</dbReference>
<dbReference type="Gene3D" id="3.40.50.300">
    <property type="entry name" value="P-loop containing nucleotide triphosphate hydrolases"/>
    <property type="match status" value="1"/>
</dbReference>
<dbReference type="Proteomes" id="UP001209854">
    <property type="component" value="Unassembled WGS sequence"/>
</dbReference>
<dbReference type="EMBL" id="JAPFCC010000001">
    <property type="protein sequence ID" value="MCW7554525.1"/>
    <property type="molecule type" value="Genomic_DNA"/>
</dbReference>
<evidence type="ECO:0008006" key="3">
    <source>
        <dbReference type="Google" id="ProtNLM"/>
    </source>
</evidence>
<evidence type="ECO:0000313" key="2">
    <source>
        <dbReference type="Proteomes" id="UP001209854"/>
    </source>
</evidence>
<sequence>MKGLAEMRLEFADQYIDDDLGISGLIRPGRMIIVDLRDEFIEKDEALGLFVVLLQIFSEAKYQGEAFNKLIVFDECHKYIDSPDLVKGLIEVVREMRHKGTSVMVASQDPPSVPVELIELSSQIVLHKFNSPAWLKHIQKANSALNQLTPQKLANLQPGEAYAWSSKASDTEFTKQAIKIRCRPRVTKHGGDTLTAV</sequence>
<accession>A0ABT3MYS5</accession>
<reference evidence="1 2" key="1">
    <citation type="submission" date="2022-10" db="EMBL/GenBank/DDBJ databases">
        <title>High-quality genome sequences of two octocoral-associated bacteria, Endozoicomonas euniceicola EF212 and Endozoicomonas gorgoniicola PS125.</title>
        <authorList>
            <person name="Chiou Y.-J."/>
            <person name="Chen Y.-H."/>
        </authorList>
    </citation>
    <scope>NUCLEOTIDE SEQUENCE [LARGE SCALE GENOMIC DNA]</scope>
    <source>
        <strain evidence="1 2">PS125</strain>
    </source>
</reference>
<organism evidence="1 2">
    <name type="scientific">Endozoicomonas gorgoniicola</name>
    <dbReference type="NCBI Taxonomy" id="1234144"/>
    <lineage>
        <taxon>Bacteria</taxon>
        <taxon>Pseudomonadati</taxon>
        <taxon>Pseudomonadota</taxon>
        <taxon>Gammaproteobacteria</taxon>
        <taxon>Oceanospirillales</taxon>
        <taxon>Endozoicomonadaceae</taxon>
        <taxon>Endozoicomonas</taxon>
    </lineage>
</organism>
<dbReference type="SUPFAM" id="SSF52540">
    <property type="entry name" value="P-loop containing nucleoside triphosphate hydrolases"/>
    <property type="match status" value="1"/>
</dbReference>
<proteinExistence type="predicted"/>
<comment type="caution">
    <text evidence="1">The sequence shown here is derived from an EMBL/GenBank/DDBJ whole genome shotgun (WGS) entry which is preliminary data.</text>
</comment>
<gene>
    <name evidence="1" type="ORF">NX722_18230</name>
</gene>
<evidence type="ECO:0000313" key="1">
    <source>
        <dbReference type="EMBL" id="MCW7554525.1"/>
    </source>
</evidence>
<name>A0ABT3MYS5_9GAMM</name>
<dbReference type="RefSeq" id="WP_262564279.1">
    <property type="nucleotide sequence ID" value="NZ_JAPFCC010000001.1"/>
</dbReference>